<proteinExistence type="predicted"/>
<feature type="signal peptide" evidence="1">
    <location>
        <begin position="1"/>
        <end position="20"/>
    </location>
</feature>
<name>A0A8S1TJB2_PAROT</name>
<keyword evidence="1" id="KW-0732">Signal</keyword>
<dbReference type="OMA" id="FAGNQFN"/>
<reference evidence="2" key="1">
    <citation type="submission" date="2021-01" db="EMBL/GenBank/DDBJ databases">
        <authorList>
            <consortium name="Genoscope - CEA"/>
            <person name="William W."/>
        </authorList>
    </citation>
    <scope>NUCLEOTIDE SEQUENCE</scope>
</reference>
<dbReference type="EMBL" id="CAJJDP010000024">
    <property type="protein sequence ID" value="CAD8151222.1"/>
    <property type="molecule type" value="Genomic_DNA"/>
</dbReference>
<dbReference type="OrthoDB" id="296725at2759"/>
<accession>A0A8S1TJB2</accession>
<evidence type="ECO:0000313" key="3">
    <source>
        <dbReference type="Proteomes" id="UP000683925"/>
    </source>
</evidence>
<comment type="caution">
    <text evidence="2">The sequence shown here is derived from an EMBL/GenBank/DDBJ whole genome shotgun (WGS) entry which is preliminary data.</text>
</comment>
<organism evidence="2 3">
    <name type="scientific">Paramecium octaurelia</name>
    <dbReference type="NCBI Taxonomy" id="43137"/>
    <lineage>
        <taxon>Eukaryota</taxon>
        <taxon>Sar</taxon>
        <taxon>Alveolata</taxon>
        <taxon>Ciliophora</taxon>
        <taxon>Intramacronucleata</taxon>
        <taxon>Oligohymenophorea</taxon>
        <taxon>Peniculida</taxon>
        <taxon>Parameciidae</taxon>
        <taxon>Paramecium</taxon>
    </lineage>
</organism>
<evidence type="ECO:0000256" key="1">
    <source>
        <dbReference type="SAM" id="SignalP"/>
    </source>
</evidence>
<gene>
    <name evidence="2" type="ORF">POCTA_138.1.T0240358</name>
</gene>
<dbReference type="AlphaFoldDB" id="A0A8S1TJB2"/>
<dbReference type="Proteomes" id="UP000683925">
    <property type="component" value="Unassembled WGS sequence"/>
</dbReference>
<keyword evidence="3" id="KW-1185">Reference proteome</keyword>
<protein>
    <submittedName>
        <fullName evidence="2">Uncharacterized protein</fullName>
    </submittedName>
</protein>
<feature type="chain" id="PRO_5035745228" evidence="1">
    <location>
        <begin position="21"/>
        <end position="185"/>
    </location>
</feature>
<sequence>MNTVLSVLLLHSFFATPTLSCNQSCFCKTYQTLKVRSTLRGQYKNILQEQKGALISNKKQVGFAGNQFNRSPLRSEVYDVGSGKGYTISSIGQFVIIDLPQIYEINTIKFWVYDRDINLRTFDIKVQVQNSQGLIQLIYEDTVATSITKIKFSDTFVKQILFYDNNGSSLNQYLHFVNLQAYFEF</sequence>
<evidence type="ECO:0000313" key="2">
    <source>
        <dbReference type="EMBL" id="CAD8151222.1"/>
    </source>
</evidence>